<accession>A0A8B8F8W6</accession>
<dbReference type="OrthoDB" id="6627712at2759"/>
<reference evidence="2" key="1">
    <citation type="submission" date="2025-08" db="UniProtKB">
        <authorList>
            <consortium name="RefSeq"/>
        </authorList>
    </citation>
    <scope>IDENTIFICATION</scope>
    <source>
        <tissue evidence="2">Whole body</tissue>
    </source>
</reference>
<dbReference type="RefSeq" id="XP_025407208.1">
    <property type="nucleotide sequence ID" value="XM_025551423.1"/>
</dbReference>
<dbReference type="Proteomes" id="UP000694846">
    <property type="component" value="Unplaced"/>
</dbReference>
<dbReference type="GeneID" id="112681161"/>
<evidence type="ECO:0000313" key="2">
    <source>
        <dbReference type="RefSeq" id="XP_025407208.1"/>
    </source>
</evidence>
<protein>
    <submittedName>
        <fullName evidence="2">Uncharacterized protein LOC112681161</fullName>
    </submittedName>
</protein>
<sequence>RNIIKSAKLTGSSYVNHRKKQVPALIVGEPCRCRNKCFEKYGFETIQAVFDFFHNFEHFQTKDEQDQYLQGLIDVVAVKRRRKSTKDKLNDGEDPKRDYSFNYHVMFVSARKGMSTSIYFYFCSLLQKNSKIKGLKSK</sequence>
<proteinExistence type="predicted"/>
<feature type="non-terminal residue" evidence="2">
    <location>
        <position position="1"/>
    </location>
</feature>
<name>A0A8B8F8W6_9HEMI</name>
<evidence type="ECO:0000313" key="1">
    <source>
        <dbReference type="Proteomes" id="UP000694846"/>
    </source>
</evidence>
<gene>
    <name evidence="2" type="primary">LOC112681161</name>
</gene>
<organism evidence="1 2">
    <name type="scientific">Sipha flava</name>
    <name type="common">yellow sugarcane aphid</name>
    <dbReference type="NCBI Taxonomy" id="143950"/>
    <lineage>
        <taxon>Eukaryota</taxon>
        <taxon>Metazoa</taxon>
        <taxon>Ecdysozoa</taxon>
        <taxon>Arthropoda</taxon>
        <taxon>Hexapoda</taxon>
        <taxon>Insecta</taxon>
        <taxon>Pterygota</taxon>
        <taxon>Neoptera</taxon>
        <taxon>Paraneoptera</taxon>
        <taxon>Hemiptera</taxon>
        <taxon>Sternorrhyncha</taxon>
        <taxon>Aphidomorpha</taxon>
        <taxon>Aphidoidea</taxon>
        <taxon>Aphididae</taxon>
        <taxon>Sipha</taxon>
    </lineage>
</organism>
<dbReference type="AlphaFoldDB" id="A0A8B8F8W6"/>
<keyword evidence="1" id="KW-1185">Reference proteome</keyword>